<proteinExistence type="predicted"/>
<evidence type="ECO:0000259" key="1">
    <source>
        <dbReference type="Pfam" id="PF13392"/>
    </source>
</evidence>
<protein>
    <submittedName>
        <fullName evidence="2">HNH endonuclease</fullName>
    </submittedName>
</protein>
<dbReference type="Pfam" id="PF13392">
    <property type="entry name" value="HNH_3"/>
    <property type="match status" value="1"/>
</dbReference>
<dbReference type="InterPro" id="IPR003615">
    <property type="entry name" value="HNH_nuc"/>
</dbReference>
<keyword evidence="3" id="KW-1185">Reference proteome</keyword>
<dbReference type="Proteomes" id="UP000183287">
    <property type="component" value="Unassembled WGS sequence"/>
</dbReference>
<accession>A0A1I4WRS1</accession>
<organism evidence="2 3">
    <name type="scientific">Nitrosomonas communis</name>
    <dbReference type="NCBI Taxonomy" id="44574"/>
    <lineage>
        <taxon>Bacteria</taxon>
        <taxon>Pseudomonadati</taxon>
        <taxon>Pseudomonadota</taxon>
        <taxon>Betaproteobacteria</taxon>
        <taxon>Nitrosomonadales</taxon>
        <taxon>Nitrosomonadaceae</taxon>
        <taxon>Nitrosomonas</taxon>
    </lineage>
</organism>
<evidence type="ECO:0000313" key="2">
    <source>
        <dbReference type="EMBL" id="SFN16488.1"/>
    </source>
</evidence>
<sequence length="230" mass="26918">MSILVAGLLRVVLGSGVLIQRITLATPRQNAWLLARFRGSPSLERIIPYGEMLSDRSYVNYNQFIGDMLYTLWTEDEEKLLAHFYPNSHHKALFKLFQGRFDHTKIRNKAIKKGLRKSERYYQDIYTRNSNPWNRGLTLNPAALKQYQMPAFGRIRKNHNGYLEVWHQGKFQVLSHVIWEKHHGKPVPHGMTLRYTDGNKDNIDISKLALISRGDVLREHSFSNYPKEIR</sequence>
<dbReference type="EMBL" id="FOUB01000118">
    <property type="protein sequence ID" value="SFN16488.1"/>
    <property type="molecule type" value="Genomic_DNA"/>
</dbReference>
<keyword evidence="2" id="KW-0255">Endonuclease</keyword>
<evidence type="ECO:0000313" key="3">
    <source>
        <dbReference type="Proteomes" id="UP000183287"/>
    </source>
</evidence>
<reference evidence="3" key="1">
    <citation type="submission" date="2016-10" db="EMBL/GenBank/DDBJ databases">
        <authorList>
            <person name="Varghese N."/>
            <person name="Submissions S."/>
        </authorList>
    </citation>
    <scope>NUCLEOTIDE SEQUENCE [LARGE SCALE GENOMIC DNA]</scope>
    <source>
        <strain evidence="3">Nm44</strain>
    </source>
</reference>
<name>A0A1I4WRS1_9PROT</name>
<dbReference type="SUPFAM" id="SSF54060">
    <property type="entry name" value="His-Me finger endonucleases"/>
    <property type="match status" value="1"/>
</dbReference>
<keyword evidence="2" id="KW-0540">Nuclease</keyword>
<dbReference type="InterPro" id="IPR044925">
    <property type="entry name" value="His-Me_finger_sf"/>
</dbReference>
<keyword evidence="2" id="KW-0378">Hydrolase</keyword>
<dbReference type="AlphaFoldDB" id="A0A1I4WRS1"/>
<dbReference type="GO" id="GO:0004519">
    <property type="term" value="F:endonuclease activity"/>
    <property type="evidence" value="ECO:0007669"/>
    <property type="project" value="UniProtKB-KW"/>
</dbReference>
<feature type="domain" description="HNH nuclease" evidence="1">
    <location>
        <begin position="176"/>
        <end position="215"/>
    </location>
</feature>
<gene>
    <name evidence="2" type="ORF">SAMN05421863_11186</name>
</gene>